<organism evidence="2 3">
    <name type="scientific">Phenylobacterium soli</name>
    <dbReference type="NCBI Taxonomy" id="2170551"/>
    <lineage>
        <taxon>Bacteria</taxon>
        <taxon>Pseudomonadati</taxon>
        <taxon>Pseudomonadota</taxon>
        <taxon>Alphaproteobacteria</taxon>
        <taxon>Caulobacterales</taxon>
        <taxon>Caulobacteraceae</taxon>
        <taxon>Phenylobacterium</taxon>
    </lineage>
</organism>
<feature type="signal peptide" evidence="1">
    <location>
        <begin position="1"/>
        <end position="23"/>
    </location>
</feature>
<dbReference type="Proteomes" id="UP000249254">
    <property type="component" value="Unassembled WGS sequence"/>
</dbReference>
<evidence type="ECO:0000256" key="1">
    <source>
        <dbReference type="SAM" id="SignalP"/>
    </source>
</evidence>
<dbReference type="OrthoDB" id="6658153at2"/>
<keyword evidence="3" id="KW-1185">Reference proteome</keyword>
<dbReference type="RefSeq" id="WP_111528940.1">
    <property type="nucleotide sequence ID" value="NZ_JBHRSG010000003.1"/>
</dbReference>
<dbReference type="AlphaFoldDB" id="A0A328AJX6"/>
<dbReference type="SUPFAM" id="SSF49354">
    <property type="entry name" value="PapD-like"/>
    <property type="match status" value="1"/>
</dbReference>
<protein>
    <recommendedName>
        <fullName evidence="4">Molecular chaperone</fullName>
    </recommendedName>
</protein>
<evidence type="ECO:0000313" key="2">
    <source>
        <dbReference type="EMBL" id="RAK55192.1"/>
    </source>
</evidence>
<evidence type="ECO:0008006" key="4">
    <source>
        <dbReference type="Google" id="ProtNLM"/>
    </source>
</evidence>
<dbReference type="InterPro" id="IPR013783">
    <property type="entry name" value="Ig-like_fold"/>
</dbReference>
<gene>
    <name evidence="2" type="ORF">DJ017_12000</name>
</gene>
<accession>A0A328AJX6</accession>
<dbReference type="EMBL" id="QFYQ01000001">
    <property type="protein sequence ID" value="RAK55192.1"/>
    <property type="molecule type" value="Genomic_DNA"/>
</dbReference>
<sequence length="300" mass="31415">MNRPALTAAAALAIAAAALNAQAQPAAPQPAVTSVGANLNISPKRVTFDKNRRAASVYIYNQGNAPATFDIALVDRVMLPDGQIMAASDAEAKPEAKAIAAQLKSAKDVLLLSPRRATLAPGQGQTIRLRVASVPEGATGEYRSHLTVTTIPPPTAGLSAEAAAAGGPNEISFQINSVFGISIPAIVRFSEPDVRAAIQNAHVEYGQLSSDGGKTSKRTAFAVFDLARLGTNSLFGNVEVRVRGQKDPIGFVRGIGVYPEIAKRSVRIPLSRDPGNGEKLEITFTDDDTSPGKLLAKLDQ</sequence>
<dbReference type="Gene3D" id="2.60.40.10">
    <property type="entry name" value="Immunoglobulins"/>
    <property type="match status" value="1"/>
</dbReference>
<comment type="caution">
    <text evidence="2">The sequence shown here is derived from an EMBL/GenBank/DDBJ whole genome shotgun (WGS) entry which is preliminary data.</text>
</comment>
<keyword evidence="1" id="KW-0732">Signal</keyword>
<evidence type="ECO:0000313" key="3">
    <source>
        <dbReference type="Proteomes" id="UP000249254"/>
    </source>
</evidence>
<reference evidence="3" key="1">
    <citation type="submission" date="2018-05" db="EMBL/GenBank/DDBJ databases">
        <authorList>
            <person name="Li X."/>
        </authorList>
    </citation>
    <scope>NUCLEOTIDE SEQUENCE [LARGE SCALE GENOMIC DNA]</scope>
    <source>
        <strain evidence="3">LX32</strain>
    </source>
</reference>
<name>A0A328AJX6_9CAUL</name>
<proteinExistence type="predicted"/>
<dbReference type="InterPro" id="IPR008962">
    <property type="entry name" value="PapD-like_sf"/>
</dbReference>
<feature type="chain" id="PRO_5016389220" description="Molecular chaperone" evidence="1">
    <location>
        <begin position="24"/>
        <end position="300"/>
    </location>
</feature>